<dbReference type="PANTHER" id="PTHR35936:SF25">
    <property type="entry name" value="ABC TRANSPORTER SUBSTRATE-BINDING PROTEIN"/>
    <property type="match status" value="1"/>
</dbReference>
<gene>
    <name evidence="4" type="ORF">ROA7450_01057</name>
</gene>
<protein>
    <submittedName>
        <fullName evidence="4">LysM domain/BON superfamily protein</fullName>
    </submittedName>
</protein>
<dbReference type="PROSITE" id="PS51782">
    <property type="entry name" value="LYSM"/>
    <property type="match status" value="1"/>
</dbReference>
<evidence type="ECO:0000256" key="1">
    <source>
        <dbReference type="SAM" id="Coils"/>
    </source>
</evidence>
<proteinExistence type="predicted"/>
<dbReference type="SUPFAM" id="SSF53850">
    <property type="entry name" value="Periplasmic binding protein-like II"/>
    <property type="match status" value="1"/>
</dbReference>
<dbReference type="Proteomes" id="UP000193061">
    <property type="component" value="Unassembled WGS sequence"/>
</dbReference>
<feature type="chain" id="PRO_5010869463" evidence="2">
    <location>
        <begin position="22"/>
        <end position="419"/>
    </location>
</feature>
<dbReference type="Gene3D" id="3.40.190.10">
    <property type="entry name" value="Periplasmic binding protein-like II"/>
    <property type="match status" value="2"/>
</dbReference>
<dbReference type="InterPro" id="IPR036779">
    <property type="entry name" value="LysM_dom_sf"/>
</dbReference>
<dbReference type="OrthoDB" id="8479038at2"/>
<feature type="signal peptide" evidence="2">
    <location>
        <begin position="1"/>
        <end position="21"/>
    </location>
</feature>
<feature type="coiled-coil region" evidence="1">
    <location>
        <begin position="107"/>
        <end position="153"/>
    </location>
</feature>
<evidence type="ECO:0000256" key="2">
    <source>
        <dbReference type="SAM" id="SignalP"/>
    </source>
</evidence>
<sequence>MNRYLVASSLAIAGASGSAFAQEACSTYVIQRGDSLRELSMSVYGTADYRAIYDANRDVIGRNPNIIQVGDTLQLPCVDSAIASGEEKTEAEKLAAEMAADLVHAAEARAAKAIAEAEGRVAVAEAEARGASSEELAEIRANAKAEIEVARAEGAALIRDADGGERPAIRDRQVLMITGGNYAPFTDEGLPDRGLYTRLVETAFLRAAPEQAYKIQFVNDWNSHLDLLMPTLAFDATFPWSRPNCEEPEALSEGDRNRCETYNFSNPFYEVVDTFFAKDGSGYEEARSYVEFAGTIICRPEGWSLSHLDAVGLYEPAVTLMRPESPDDCFDAVMSGEADIVAVEAHLAVEAIARLGYEHQLIENPNLAAIKSLNVMTHIDNPDGETLLETLNEGLEIMQQSGEWREIISTALRYQMENG</sequence>
<dbReference type="AlphaFoldDB" id="A0A1X6YM78"/>
<feature type="domain" description="LysM" evidence="3">
    <location>
        <begin position="26"/>
        <end position="75"/>
    </location>
</feature>
<dbReference type="EMBL" id="FWFX01000002">
    <property type="protein sequence ID" value="SLN25674.1"/>
    <property type="molecule type" value="Genomic_DNA"/>
</dbReference>
<organism evidence="4 5">
    <name type="scientific">Roseovarius albus</name>
    <dbReference type="NCBI Taxonomy" id="1247867"/>
    <lineage>
        <taxon>Bacteria</taxon>
        <taxon>Pseudomonadati</taxon>
        <taxon>Pseudomonadota</taxon>
        <taxon>Alphaproteobacteria</taxon>
        <taxon>Rhodobacterales</taxon>
        <taxon>Roseobacteraceae</taxon>
        <taxon>Roseovarius</taxon>
    </lineage>
</organism>
<dbReference type="RefSeq" id="WP_085804580.1">
    <property type="nucleotide sequence ID" value="NZ_FWFX01000002.1"/>
</dbReference>
<evidence type="ECO:0000313" key="4">
    <source>
        <dbReference type="EMBL" id="SLN25674.1"/>
    </source>
</evidence>
<accession>A0A1X6YM78</accession>
<keyword evidence="1" id="KW-0175">Coiled coil</keyword>
<keyword evidence="5" id="KW-1185">Reference proteome</keyword>
<evidence type="ECO:0000259" key="3">
    <source>
        <dbReference type="PROSITE" id="PS51782"/>
    </source>
</evidence>
<dbReference type="Gene3D" id="3.10.350.10">
    <property type="entry name" value="LysM domain"/>
    <property type="match status" value="1"/>
</dbReference>
<dbReference type="PANTHER" id="PTHR35936">
    <property type="entry name" value="MEMBRANE-BOUND LYTIC MUREIN TRANSGLYCOSYLASE F"/>
    <property type="match status" value="1"/>
</dbReference>
<evidence type="ECO:0000313" key="5">
    <source>
        <dbReference type="Proteomes" id="UP000193061"/>
    </source>
</evidence>
<dbReference type="InterPro" id="IPR018392">
    <property type="entry name" value="LysM"/>
</dbReference>
<keyword evidence="2" id="KW-0732">Signal</keyword>
<name>A0A1X6YM78_9RHOB</name>
<dbReference type="SMART" id="SM00257">
    <property type="entry name" value="LysM"/>
    <property type="match status" value="1"/>
</dbReference>
<reference evidence="4 5" key="1">
    <citation type="submission" date="2017-03" db="EMBL/GenBank/DDBJ databases">
        <authorList>
            <person name="Afonso C.L."/>
            <person name="Miller P.J."/>
            <person name="Scott M.A."/>
            <person name="Spackman E."/>
            <person name="Goraichik I."/>
            <person name="Dimitrov K.M."/>
            <person name="Suarez D.L."/>
            <person name="Swayne D.E."/>
        </authorList>
    </citation>
    <scope>NUCLEOTIDE SEQUENCE [LARGE SCALE GENOMIC DNA]</scope>
    <source>
        <strain evidence="4 5">CECT 7450</strain>
    </source>
</reference>